<dbReference type="EC" id="1.4.99.5" evidence="4"/>
<reference evidence="4" key="1">
    <citation type="submission" date="2019-08" db="EMBL/GenBank/DDBJ databases">
        <authorList>
            <person name="Kucharzyk K."/>
            <person name="Murdoch R.W."/>
            <person name="Higgins S."/>
            <person name="Loffler F."/>
        </authorList>
    </citation>
    <scope>NUCLEOTIDE SEQUENCE</scope>
</reference>
<protein>
    <submittedName>
        <fullName evidence="4">Hydrogen cyanide synthase subunit HcnB</fullName>
        <ecNumber evidence="4">1.4.99.5</ecNumber>
    </submittedName>
</protein>
<evidence type="ECO:0000259" key="3">
    <source>
        <dbReference type="Pfam" id="PF17806"/>
    </source>
</evidence>
<comment type="caution">
    <text evidence="4">The sequence shown here is derived from an EMBL/GenBank/DDBJ whole genome shotgun (WGS) entry which is preliminary data.</text>
</comment>
<dbReference type="PANTHER" id="PTHR42949">
    <property type="entry name" value="ANAEROBIC GLYCEROL-3-PHOSPHATE DEHYDROGENASE SUBUNIT B"/>
    <property type="match status" value="1"/>
</dbReference>
<evidence type="ECO:0000256" key="2">
    <source>
        <dbReference type="SAM" id="MobiDB-lite"/>
    </source>
</evidence>
<dbReference type="InterPro" id="IPR041117">
    <property type="entry name" value="SoxA_A3"/>
</dbReference>
<feature type="domain" description="SoxA A3" evidence="3">
    <location>
        <begin position="7"/>
        <end position="86"/>
    </location>
</feature>
<gene>
    <name evidence="4" type="primary">hcnB_3</name>
    <name evidence="4" type="ORF">SDC9_48449</name>
</gene>
<organism evidence="4">
    <name type="scientific">bioreactor metagenome</name>
    <dbReference type="NCBI Taxonomy" id="1076179"/>
    <lineage>
        <taxon>unclassified sequences</taxon>
        <taxon>metagenomes</taxon>
        <taxon>ecological metagenomes</taxon>
    </lineage>
</organism>
<evidence type="ECO:0000313" key="4">
    <source>
        <dbReference type="EMBL" id="MPM02204.1"/>
    </source>
</evidence>
<dbReference type="AlphaFoldDB" id="A0A644WIW5"/>
<keyword evidence="1 4" id="KW-0560">Oxidoreductase</keyword>
<dbReference type="InterPro" id="IPR051691">
    <property type="entry name" value="Metab_Enz_Cyan_OpOx_G3PDH"/>
</dbReference>
<evidence type="ECO:0000256" key="1">
    <source>
        <dbReference type="ARBA" id="ARBA00023002"/>
    </source>
</evidence>
<sequence length="97" mass="11040">MTDDKDMFICRCEEVTLREIEQAIDEGFVTVTDIKRVTRAGMGLCQGRTCTKTIARIISQRTGKPLDEVLPKSYRSPVRPQKMQAVENEEFNDAKNS</sequence>
<dbReference type="Pfam" id="PF17806">
    <property type="entry name" value="SO_alpha_A3"/>
    <property type="match status" value="1"/>
</dbReference>
<dbReference type="Gene3D" id="1.10.10.1100">
    <property type="entry name" value="BFD-like [2Fe-2S]-binding domain"/>
    <property type="match status" value="1"/>
</dbReference>
<dbReference type="EMBL" id="VSSQ01000852">
    <property type="protein sequence ID" value="MPM02204.1"/>
    <property type="molecule type" value="Genomic_DNA"/>
</dbReference>
<proteinExistence type="predicted"/>
<dbReference type="CDD" id="cd19946">
    <property type="entry name" value="GlpA-like_Fer2_BFD-like"/>
    <property type="match status" value="1"/>
</dbReference>
<accession>A0A644WIW5</accession>
<dbReference type="InterPro" id="IPR041854">
    <property type="entry name" value="BFD-like_2Fe2S-bd_dom_sf"/>
</dbReference>
<name>A0A644WIW5_9ZZZZ</name>
<dbReference type="PANTHER" id="PTHR42949:SF3">
    <property type="entry name" value="ANAEROBIC GLYCEROL-3-PHOSPHATE DEHYDROGENASE SUBUNIT B"/>
    <property type="match status" value="1"/>
</dbReference>
<feature type="region of interest" description="Disordered" evidence="2">
    <location>
        <begin position="68"/>
        <end position="97"/>
    </location>
</feature>
<dbReference type="GO" id="GO:0050622">
    <property type="term" value="F:glycine dehydrogenase (cyanide-forming) activity"/>
    <property type="evidence" value="ECO:0007669"/>
    <property type="project" value="UniProtKB-EC"/>
</dbReference>